<dbReference type="SUPFAM" id="SSF140111">
    <property type="entry name" value="Endosomal sorting complex assembly domain"/>
    <property type="match status" value="1"/>
</dbReference>
<proteinExistence type="inferred from homology"/>
<dbReference type="EMBL" id="CAJFCW020000005">
    <property type="protein sequence ID" value="CAG9121884.1"/>
    <property type="molecule type" value="Genomic_DNA"/>
</dbReference>
<evidence type="ECO:0000259" key="8">
    <source>
        <dbReference type="PROSITE" id="PS51314"/>
    </source>
</evidence>
<organism evidence="9 10">
    <name type="scientific">Bursaphelenchus okinawaensis</name>
    <dbReference type="NCBI Taxonomy" id="465554"/>
    <lineage>
        <taxon>Eukaryota</taxon>
        <taxon>Metazoa</taxon>
        <taxon>Ecdysozoa</taxon>
        <taxon>Nematoda</taxon>
        <taxon>Chromadorea</taxon>
        <taxon>Rhabditida</taxon>
        <taxon>Tylenchina</taxon>
        <taxon>Tylenchomorpha</taxon>
        <taxon>Aphelenchoidea</taxon>
        <taxon>Aphelenchoididae</taxon>
        <taxon>Bursaphelenchus</taxon>
    </lineage>
</organism>
<dbReference type="EMBL" id="CAJFDH010000005">
    <property type="protein sequence ID" value="CAD5226185.1"/>
    <property type="molecule type" value="Genomic_DNA"/>
</dbReference>
<dbReference type="Proteomes" id="UP000614601">
    <property type="component" value="Unassembled WGS sequence"/>
</dbReference>
<comment type="function">
    <text evidence="6">Component of the ESCRT-I complex, a regulator of vesicular trafficking process. Required for the sorting of endocytic ubiquitinated cargos into multivesicular bodies. May be involved in cell growth and differentiation.</text>
</comment>
<comment type="caution">
    <text evidence="9">The sequence shown here is derived from an EMBL/GenBank/DDBJ whole genome shotgun (WGS) entry which is preliminary data.</text>
</comment>
<accession>A0A811LG86</accession>
<dbReference type="Gene3D" id="1.10.287.660">
    <property type="entry name" value="Helix hairpin bin"/>
    <property type="match status" value="1"/>
</dbReference>
<dbReference type="Pfam" id="PF07200">
    <property type="entry name" value="Mod_r"/>
    <property type="match status" value="1"/>
</dbReference>
<feature type="domain" description="VPS37 C-terminal" evidence="8">
    <location>
        <begin position="100"/>
        <end position="187"/>
    </location>
</feature>
<dbReference type="GO" id="GO:0031902">
    <property type="term" value="C:late endosome membrane"/>
    <property type="evidence" value="ECO:0007669"/>
    <property type="project" value="UniProtKB-SubCell"/>
</dbReference>
<evidence type="ECO:0000256" key="4">
    <source>
        <dbReference type="ARBA" id="ARBA00022753"/>
    </source>
</evidence>
<comment type="subcellular location">
    <subcellularLocation>
        <location evidence="1">Late endosome membrane</location>
        <topology evidence="1">Peripheral membrane protein</topology>
    </subcellularLocation>
</comment>
<comment type="similarity">
    <text evidence="2">Belongs to the VPS37 family.</text>
</comment>
<evidence type="ECO:0000256" key="7">
    <source>
        <dbReference type="PROSITE-ProRule" id="PRU00646"/>
    </source>
</evidence>
<keyword evidence="4" id="KW-0967">Endosome</keyword>
<sequence>MDFQMGSNYESLVDMCSGSLMSQIRTFNEEQLRLLLDQESKLDAMIEQMPQFSTLKSDKEMRLIMCKSLAESNVAMEPKFIQDKENLNQTLREVRGLIAQVKSMEKEVGDDNGPENLETTSALLQSAAQTVEDESERLSDQLQDGDLDVDEFIKEFEKKRVYFHLRKIKAEKLIELSRKPAYDPQTGGSRPYSQPIYPHPASGYRQVGAFMYPTPGYRTSNFM</sequence>
<dbReference type="OrthoDB" id="10004364at2759"/>
<dbReference type="AlphaFoldDB" id="A0A811LG86"/>
<name>A0A811LG86_9BILA</name>
<dbReference type="PANTHER" id="PTHR13678:SF27">
    <property type="entry name" value="LD45836P"/>
    <property type="match status" value="1"/>
</dbReference>
<dbReference type="GO" id="GO:0043162">
    <property type="term" value="P:ubiquitin-dependent protein catabolic process via the multivesicular body sorting pathway"/>
    <property type="evidence" value="ECO:0007669"/>
    <property type="project" value="TreeGrafter"/>
</dbReference>
<evidence type="ECO:0000256" key="5">
    <source>
        <dbReference type="ARBA" id="ARBA00022927"/>
    </source>
</evidence>
<dbReference type="InterPro" id="IPR029012">
    <property type="entry name" value="Helix_hairpin_bin_sf"/>
</dbReference>
<keyword evidence="10" id="KW-1185">Reference proteome</keyword>
<keyword evidence="3 7" id="KW-0813">Transport</keyword>
<reference evidence="9" key="1">
    <citation type="submission" date="2020-09" db="EMBL/GenBank/DDBJ databases">
        <authorList>
            <person name="Kikuchi T."/>
        </authorList>
    </citation>
    <scope>NUCLEOTIDE SEQUENCE</scope>
    <source>
        <strain evidence="9">SH1</strain>
    </source>
</reference>
<evidence type="ECO:0000256" key="3">
    <source>
        <dbReference type="ARBA" id="ARBA00022448"/>
    </source>
</evidence>
<evidence type="ECO:0000256" key="6">
    <source>
        <dbReference type="ARBA" id="ARBA00025010"/>
    </source>
</evidence>
<dbReference type="GO" id="GO:0000813">
    <property type="term" value="C:ESCRT I complex"/>
    <property type="evidence" value="ECO:0007669"/>
    <property type="project" value="TreeGrafter"/>
</dbReference>
<evidence type="ECO:0000256" key="2">
    <source>
        <dbReference type="ARBA" id="ARBA00007617"/>
    </source>
</evidence>
<keyword evidence="5 7" id="KW-0653">Protein transport</keyword>
<dbReference type="InterPro" id="IPR009851">
    <property type="entry name" value="Mod_r"/>
</dbReference>
<dbReference type="InterPro" id="IPR037202">
    <property type="entry name" value="ESCRT_assembly_dom"/>
</dbReference>
<evidence type="ECO:0000313" key="10">
    <source>
        <dbReference type="Proteomes" id="UP000614601"/>
    </source>
</evidence>
<dbReference type="PANTHER" id="PTHR13678">
    <property type="entry name" value="VACUOLAR PROTEIN SORTING-ASSOCIATED PROTEIN 37"/>
    <property type="match status" value="1"/>
</dbReference>
<dbReference type="GO" id="GO:0006612">
    <property type="term" value="P:protein targeting to membrane"/>
    <property type="evidence" value="ECO:0007669"/>
    <property type="project" value="TreeGrafter"/>
</dbReference>
<evidence type="ECO:0000256" key="1">
    <source>
        <dbReference type="ARBA" id="ARBA00004633"/>
    </source>
</evidence>
<dbReference type="Proteomes" id="UP000783686">
    <property type="component" value="Unassembled WGS sequence"/>
</dbReference>
<evidence type="ECO:0000313" key="9">
    <source>
        <dbReference type="EMBL" id="CAD5226185.1"/>
    </source>
</evidence>
<dbReference type="PROSITE" id="PS51314">
    <property type="entry name" value="VPS37_C"/>
    <property type="match status" value="1"/>
</dbReference>
<gene>
    <name evidence="9" type="ORF">BOKJ2_LOCUS11951</name>
</gene>
<dbReference type="GO" id="GO:0006623">
    <property type="term" value="P:protein targeting to vacuole"/>
    <property type="evidence" value="ECO:0007669"/>
    <property type="project" value="TreeGrafter"/>
</dbReference>
<protein>
    <recommendedName>
        <fullName evidence="8">VPS37 C-terminal domain-containing protein</fullName>
    </recommendedName>
</protein>